<dbReference type="SMART" id="SM01120">
    <property type="entry name" value="Dak2"/>
    <property type="match status" value="1"/>
</dbReference>
<dbReference type="GO" id="GO:0004371">
    <property type="term" value="F:glycerone kinase activity"/>
    <property type="evidence" value="ECO:0007669"/>
    <property type="project" value="InterPro"/>
</dbReference>
<protein>
    <submittedName>
        <fullName evidence="2">DAK2 domain fusion protein YloV</fullName>
    </submittedName>
</protein>
<dbReference type="InterPro" id="IPR050270">
    <property type="entry name" value="DegV_domain_contain"/>
</dbReference>
<dbReference type="Proteomes" id="UP000001219">
    <property type="component" value="Chromosome"/>
</dbReference>
<dbReference type="KEGG" id="gbr:Gbro_3201"/>
<dbReference type="GO" id="GO:0006071">
    <property type="term" value="P:glycerol metabolic process"/>
    <property type="evidence" value="ECO:0007669"/>
    <property type="project" value="InterPro"/>
</dbReference>
<gene>
    <name evidence="2" type="ordered locus">Gbro_3201</name>
</gene>
<reference evidence="3" key="1">
    <citation type="submission" date="2009-10" db="EMBL/GenBank/DDBJ databases">
        <title>The complete chromosome of Gordonia bronchialis DSM 43247.</title>
        <authorList>
            <consortium name="US DOE Joint Genome Institute (JGI-PGF)"/>
            <person name="Lucas S."/>
            <person name="Copeland A."/>
            <person name="Lapidus A."/>
            <person name="Glavina del Rio T."/>
            <person name="Dalin E."/>
            <person name="Tice H."/>
            <person name="Bruce D."/>
            <person name="Goodwin L."/>
            <person name="Pitluck S."/>
            <person name="Kyrpides N."/>
            <person name="Mavromatis K."/>
            <person name="Ivanova N."/>
            <person name="Ovchinnikova G."/>
            <person name="Saunders E."/>
            <person name="Brettin T."/>
            <person name="Detter J.C."/>
            <person name="Han C."/>
            <person name="Larimer F."/>
            <person name="Land M."/>
            <person name="Hauser L."/>
            <person name="Markowitz V."/>
            <person name="Cheng J.-F."/>
            <person name="Hugenholtz P."/>
            <person name="Woyke T."/>
            <person name="Wu D."/>
            <person name="Jando M."/>
            <person name="Schneider S."/>
            <person name="Goeker M."/>
            <person name="Klenk H.-P."/>
            <person name="Eisen J.A."/>
        </authorList>
    </citation>
    <scope>NUCLEOTIDE SEQUENCE [LARGE SCALE GENOMIC DNA]</scope>
    <source>
        <strain evidence="3">ATCC 25592 / DSM 43247 / BCRC 13721 / JCM 3198 / KCTC 3076 / NBRC 16047 / NCTC 10667</strain>
    </source>
</reference>
<dbReference type="SMART" id="SM01121">
    <property type="entry name" value="Dak1_2"/>
    <property type="match status" value="1"/>
</dbReference>
<dbReference type="PANTHER" id="PTHR33434">
    <property type="entry name" value="DEGV DOMAIN-CONTAINING PROTEIN DR_1986-RELATED"/>
    <property type="match status" value="1"/>
</dbReference>
<dbReference type="OrthoDB" id="9760324at2"/>
<proteinExistence type="predicted"/>
<dbReference type="InterPro" id="IPR019986">
    <property type="entry name" value="YloV-like"/>
</dbReference>
<dbReference type="AlphaFoldDB" id="D0LC19"/>
<dbReference type="Gene3D" id="1.25.40.340">
    <property type="match status" value="1"/>
</dbReference>
<evidence type="ECO:0000313" key="2">
    <source>
        <dbReference type="EMBL" id="ACY22406.1"/>
    </source>
</evidence>
<dbReference type="SUPFAM" id="SSF101473">
    <property type="entry name" value="DhaL-like"/>
    <property type="match status" value="1"/>
</dbReference>
<dbReference type="InterPro" id="IPR036117">
    <property type="entry name" value="DhaL_dom_sf"/>
</dbReference>
<reference evidence="2 3" key="2">
    <citation type="journal article" date="2010" name="Stand. Genomic Sci.">
        <title>Complete genome sequence of Gordonia bronchialis type strain (3410).</title>
        <authorList>
            <person name="Ivanova N."/>
            <person name="Sikorski J."/>
            <person name="Jando M."/>
            <person name="Lapidus A."/>
            <person name="Nolan M."/>
            <person name="Lucas S."/>
            <person name="Del Rio T.G."/>
            <person name="Tice H."/>
            <person name="Copeland A."/>
            <person name="Cheng J.F."/>
            <person name="Chen F."/>
            <person name="Bruce D."/>
            <person name="Goodwin L."/>
            <person name="Pitluck S."/>
            <person name="Mavromatis K."/>
            <person name="Ovchinnikova G."/>
            <person name="Pati A."/>
            <person name="Chen A."/>
            <person name="Palaniappan K."/>
            <person name="Land M."/>
            <person name="Hauser L."/>
            <person name="Chang Y.J."/>
            <person name="Jeffries C.D."/>
            <person name="Chain P."/>
            <person name="Saunders E."/>
            <person name="Han C."/>
            <person name="Detter J.C."/>
            <person name="Brettin T."/>
            <person name="Rohde M."/>
            <person name="Goker M."/>
            <person name="Bristow J."/>
            <person name="Eisen J.A."/>
            <person name="Markowitz V."/>
            <person name="Hugenholtz P."/>
            <person name="Klenk H.P."/>
            <person name="Kyrpides N.C."/>
        </authorList>
    </citation>
    <scope>NUCLEOTIDE SEQUENCE [LARGE SCALE GENOMIC DNA]</scope>
    <source>
        <strain evidence="3">ATCC 25592 / DSM 43247 / BCRC 13721 / JCM 3198 / KCTC 3076 / NBRC 16047 / NCTC 10667</strain>
    </source>
</reference>
<dbReference type="InterPro" id="IPR004007">
    <property type="entry name" value="DhaL_dom"/>
</dbReference>
<dbReference type="InterPro" id="IPR048394">
    <property type="entry name" value="FakA-like_M"/>
</dbReference>
<sequence>MIARTMNPQVLRDWARASAENLEALRGEINDLNVFPIPDSDTGSNMVFTMTAAADATDALPQDAGVADVARAMADGAVAGARGNSGIILSQVLVGLADAAELLDGPELTFKNLVASGLRLGSLAATRAVSEPQEGTVLTLIKVAATAAADHESDTASDLARAIADECADALERTPDQLPVLASAGVVDAGGRGFLALLDAMVSVLTGVSNRRRRYRGFLTGGGQAGHPEGETCSDGSDMDFEVMYQLHGAVGERIADLRRFLDDVGDAVVIVGDSSSGDGERFSVHVHTCDPGAAVEAGVTLGRVSDIRISCFALDAIRAHVDSVEPPPRYKRAVVAVVTGDGAAELFAEAGATVLRADDGLTAEQLADTIRGTDSAHVVVMANGALASQELVTVATEVRSPQRSIVTLPTSSMVQCLAALAVHDPGEQADADAYAMAEAAAGTRWGSLQLADQKMMTLAGMCDVGDVLGLIGSDVLVVAPDQTAAATALVDLMLATGGEMVTVLAGGEVDPAALDAITEQMRRSHPGIELAVYETGQCGDLIEVGVE</sequence>
<name>D0LC19_GORB4</name>
<dbReference type="eggNOG" id="COG1461">
    <property type="taxonomic scope" value="Bacteria"/>
</dbReference>
<evidence type="ECO:0000259" key="1">
    <source>
        <dbReference type="PROSITE" id="PS51480"/>
    </source>
</evidence>
<dbReference type="HOGENOM" id="CLU_017496_0_1_11"/>
<evidence type="ECO:0000313" key="3">
    <source>
        <dbReference type="Proteomes" id="UP000001219"/>
    </source>
</evidence>
<dbReference type="Pfam" id="PF21645">
    <property type="entry name" value="FakA-like_M"/>
    <property type="match status" value="1"/>
</dbReference>
<dbReference type="STRING" id="526226.Gbro_3201"/>
<dbReference type="InterPro" id="IPR033470">
    <property type="entry name" value="FakA-like_C"/>
</dbReference>
<dbReference type="EMBL" id="CP001802">
    <property type="protein sequence ID" value="ACY22406.1"/>
    <property type="molecule type" value="Genomic_DNA"/>
</dbReference>
<feature type="domain" description="DhaL" evidence="1">
    <location>
        <begin position="9"/>
        <end position="203"/>
    </location>
</feature>
<dbReference type="PROSITE" id="PS51480">
    <property type="entry name" value="DHAL"/>
    <property type="match status" value="1"/>
</dbReference>
<dbReference type="NCBIfam" id="TIGR03599">
    <property type="entry name" value="YloV"/>
    <property type="match status" value="1"/>
</dbReference>
<dbReference type="Pfam" id="PF13684">
    <property type="entry name" value="FakA-like_C"/>
    <property type="match status" value="1"/>
</dbReference>
<accession>D0LC19</accession>
<dbReference type="PANTHER" id="PTHR33434:SF4">
    <property type="entry name" value="PHOSPHATASE PROTEIN"/>
    <property type="match status" value="1"/>
</dbReference>
<dbReference type="Pfam" id="PF02734">
    <property type="entry name" value="Dak2"/>
    <property type="match status" value="1"/>
</dbReference>
<organism evidence="2 3">
    <name type="scientific">Gordonia bronchialis (strain ATCC 25592 / DSM 43247 / BCRC 13721 / JCM 3198 / KCTC 3076 / NBRC 16047 / NCTC 10667)</name>
    <name type="common">Rhodococcus bronchialis</name>
    <dbReference type="NCBI Taxonomy" id="526226"/>
    <lineage>
        <taxon>Bacteria</taxon>
        <taxon>Bacillati</taxon>
        <taxon>Actinomycetota</taxon>
        <taxon>Actinomycetes</taxon>
        <taxon>Mycobacteriales</taxon>
        <taxon>Gordoniaceae</taxon>
        <taxon>Gordonia</taxon>
    </lineage>
</organism>
<keyword evidence="3" id="KW-1185">Reference proteome</keyword>